<sequence length="98" mass="10924">MIKRLPLTGMVYAEMDKDAFLRLAIPWLGVGGCWDGDRPYRHSSWCVCVDYDKAFASDGNGCMLLKWIKMLFYISLFHGLALGGCWDGGERGNASLAI</sequence>
<dbReference type="EMBL" id="BPLQ01010955">
    <property type="protein sequence ID" value="GIY54676.1"/>
    <property type="molecule type" value="Genomic_DNA"/>
</dbReference>
<evidence type="ECO:0000313" key="2">
    <source>
        <dbReference type="Proteomes" id="UP001054837"/>
    </source>
</evidence>
<dbReference type="PROSITE" id="PS51257">
    <property type="entry name" value="PROKAR_LIPOPROTEIN"/>
    <property type="match status" value="1"/>
</dbReference>
<proteinExistence type="predicted"/>
<keyword evidence="2" id="KW-1185">Reference proteome</keyword>
<reference evidence="1 2" key="1">
    <citation type="submission" date="2021-06" db="EMBL/GenBank/DDBJ databases">
        <title>Caerostris darwini draft genome.</title>
        <authorList>
            <person name="Kono N."/>
            <person name="Arakawa K."/>
        </authorList>
    </citation>
    <scope>NUCLEOTIDE SEQUENCE [LARGE SCALE GENOMIC DNA]</scope>
</reference>
<dbReference type="AlphaFoldDB" id="A0AAV4UAB3"/>
<evidence type="ECO:0000313" key="1">
    <source>
        <dbReference type="EMBL" id="GIY54676.1"/>
    </source>
</evidence>
<comment type="caution">
    <text evidence="1">The sequence shown here is derived from an EMBL/GenBank/DDBJ whole genome shotgun (WGS) entry which is preliminary data.</text>
</comment>
<protein>
    <submittedName>
        <fullName evidence="1">Uncharacterized protein</fullName>
    </submittedName>
</protein>
<organism evidence="1 2">
    <name type="scientific">Caerostris darwini</name>
    <dbReference type="NCBI Taxonomy" id="1538125"/>
    <lineage>
        <taxon>Eukaryota</taxon>
        <taxon>Metazoa</taxon>
        <taxon>Ecdysozoa</taxon>
        <taxon>Arthropoda</taxon>
        <taxon>Chelicerata</taxon>
        <taxon>Arachnida</taxon>
        <taxon>Araneae</taxon>
        <taxon>Araneomorphae</taxon>
        <taxon>Entelegynae</taxon>
        <taxon>Araneoidea</taxon>
        <taxon>Araneidae</taxon>
        <taxon>Caerostris</taxon>
    </lineage>
</organism>
<gene>
    <name evidence="1" type="ORF">CDAR_47101</name>
</gene>
<accession>A0AAV4UAB3</accession>
<dbReference type="Proteomes" id="UP001054837">
    <property type="component" value="Unassembled WGS sequence"/>
</dbReference>
<name>A0AAV4UAB3_9ARAC</name>